<keyword evidence="3" id="KW-1185">Reference proteome</keyword>
<dbReference type="AlphaFoldDB" id="A0AAV4GZD7"/>
<comment type="caution">
    <text evidence="2">The sequence shown here is derived from an EMBL/GenBank/DDBJ whole genome shotgun (WGS) entry which is preliminary data.</text>
</comment>
<protein>
    <submittedName>
        <fullName evidence="2">Uncharacterized protein</fullName>
    </submittedName>
</protein>
<evidence type="ECO:0000313" key="3">
    <source>
        <dbReference type="Proteomes" id="UP000762676"/>
    </source>
</evidence>
<name>A0AAV4GZD7_9GAST</name>
<evidence type="ECO:0000256" key="1">
    <source>
        <dbReference type="SAM" id="MobiDB-lite"/>
    </source>
</evidence>
<accession>A0AAV4GZD7</accession>
<sequence>MKININLKIPRRKSTKVAKYDESQLKNEVLQKKYAVEVKNRFECLMLENFTHEANEENVNNIWDSLKTAVTETNVSMLPKAKRERKQAWMKEPGINEGKKEIQRHRKVERVRQTRAKRMY</sequence>
<feature type="compositionally biased region" description="Basic residues" evidence="1">
    <location>
        <begin position="102"/>
        <end position="120"/>
    </location>
</feature>
<gene>
    <name evidence="2" type="ORF">ElyMa_004320100</name>
</gene>
<organism evidence="2 3">
    <name type="scientific">Elysia marginata</name>
    <dbReference type="NCBI Taxonomy" id="1093978"/>
    <lineage>
        <taxon>Eukaryota</taxon>
        <taxon>Metazoa</taxon>
        <taxon>Spiralia</taxon>
        <taxon>Lophotrochozoa</taxon>
        <taxon>Mollusca</taxon>
        <taxon>Gastropoda</taxon>
        <taxon>Heterobranchia</taxon>
        <taxon>Euthyneura</taxon>
        <taxon>Panpulmonata</taxon>
        <taxon>Sacoglossa</taxon>
        <taxon>Placobranchoidea</taxon>
        <taxon>Plakobranchidae</taxon>
        <taxon>Elysia</taxon>
    </lineage>
</organism>
<dbReference type="EMBL" id="BMAT01008707">
    <property type="protein sequence ID" value="GFR91102.1"/>
    <property type="molecule type" value="Genomic_DNA"/>
</dbReference>
<dbReference type="Proteomes" id="UP000762676">
    <property type="component" value="Unassembled WGS sequence"/>
</dbReference>
<evidence type="ECO:0000313" key="2">
    <source>
        <dbReference type="EMBL" id="GFR91102.1"/>
    </source>
</evidence>
<proteinExistence type="predicted"/>
<feature type="region of interest" description="Disordered" evidence="1">
    <location>
        <begin position="81"/>
        <end position="120"/>
    </location>
</feature>
<reference evidence="2 3" key="1">
    <citation type="journal article" date="2021" name="Elife">
        <title>Chloroplast acquisition without the gene transfer in kleptoplastic sea slugs, Plakobranchus ocellatus.</title>
        <authorList>
            <person name="Maeda T."/>
            <person name="Takahashi S."/>
            <person name="Yoshida T."/>
            <person name="Shimamura S."/>
            <person name="Takaki Y."/>
            <person name="Nagai Y."/>
            <person name="Toyoda A."/>
            <person name="Suzuki Y."/>
            <person name="Arimoto A."/>
            <person name="Ishii H."/>
            <person name="Satoh N."/>
            <person name="Nishiyama T."/>
            <person name="Hasebe M."/>
            <person name="Maruyama T."/>
            <person name="Minagawa J."/>
            <person name="Obokata J."/>
            <person name="Shigenobu S."/>
        </authorList>
    </citation>
    <scope>NUCLEOTIDE SEQUENCE [LARGE SCALE GENOMIC DNA]</scope>
</reference>